<dbReference type="NCBIfam" id="NF005559">
    <property type="entry name" value="PRK07231.1"/>
    <property type="match status" value="1"/>
</dbReference>
<sequence>MMDRFAGQVVVVSGGADGCGAAAALRFAAEGAKVAILDVNEVKGKETAARIRATGGEVIFARTDVSLGADVHASIKSVISAWGRIDVLFNHAGKVIVKPFLDTTEADWNRMMAVNVNSMLHTSQAILPHMIKAGGGAIVNTTSISGLTASALEAAYCTSKGACIQLTRAIAVEFRDKGIRCNSVAPALIRTAHGTREAEELIALGQDWSDEDVARMQGRICEPEEVAAAVLFLASDDASFINGETLMVDNGQFSMT</sequence>
<dbReference type="Pfam" id="PF13561">
    <property type="entry name" value="adh_short_C2"/>
    <property type="match status" value="1"/>
</dbReference>
<proteinExistence type="inferred from homology"/>
<evidence type="ECO:0000256" key="2">
    <source>
        <dbReference type="ARBA" id="ARBA00023002"/>
    </source>
</evidence>
<dbReference type="InterPro" id="IPR036291">
    <property type="entry name" value="NAD(P)-bd_dom_sf"/>
</dbReference>
<reference evidence="3 4" key="1">
    <citation type="submission" date="2023-04" db="EMBL/GenBank/DDBJ databases">
        <title>Complete genome sequence of Alisedimentitalea scapharcae.</title>
        <authorList>
            <person name="Rong J.-C."/>
            <person name="Yi M.-L."/>
            <person name="Zhao Q."/>
        </authorList>
    </citation>
    <scope>NUCLEOTIDE SEQUENCE [LARGE SCALE GENOMIC DNA]</scope>
    <source>
        <strain evidence="3 4">KCTC 42119</strain>
        <plasmid evidence="3 4">unnamed4</plasmid>
    </source>
</reference>
<dbReference type="Gene3D" id="3.40.50.720">
    <property type="entry name" value="NAD(P)-binding Rossmann-like Domain"/>
    <property type="match status" value="1"/>
</dbReference>
<dbReference type="EMBL" id="CP123585">
    <property type="protein sequence ID" value="WZK91149.1"/>
    <property type="molecule type" value="Genomic_DNA"/>
</dbReference>
<dbReference type="PRINTS" id="PR00081">
    <property type="entry name" value="GDHRDH"/>
</dbReference>
<dbReference type="InterPro" id="IPR051122">
    <property type="entry name" value="SDR_DHRS6-like"/>
</dbReference>
<protein>
    <submittedName>
        <fullName evidence="3">Glucose 1-dehydrogenase</fullName>
        <ecNumber evidence="3">1.1.1.47</ecNumber>
    </submittedName>
</protein>
<keyword evidence="3" id="KW-0614">Plasmid</keyword>
<dbReference type="GO" id="GO:0047936">
    <property type="term" value="F:glucose 1-dehydrogenase [NAD(P)+] activity"/>
    <property type="evidence" value="ECO:0007669"/>
    <property type="project" value="UniProtKB-EC"/>
</dbReference>
<dbReference type="Proteomes" id="UP001623232">
    <property type="component" value="Plasmid unnamed4"/>
</dbReference>
<keyword evidence="4" id="KW-1185">Reference proteome</keyword>
<comment type="similarity">
    <text evidence="1">Belongs to the short-chain dehydrogenases/reductases (SDR) family.</text>
</comment>
<accession>A0ABZ2Y0H5</accession>
<organism evidence="3 4">
    <name type="scientific">Aliisedimentitalea scapharcae</name>
    <dbReference type="NCBI Taxonomy" id="1524259"/>
    <lineage>
        <taxon>Bacteria</taxon>
        <taxon>Pseudomonadati</taxon>
        <taxon>Pseudomonadota</taxon>
        <taxon>Alphaproteobacteria</taxon>
        <taxon>Rhodobacterales</taxon>
        <taxon>Roseobacteraceae</taxon>
        <taxon>Aliisedimentitalea</taxon>
    </lineage>
</organism>
<evidence type="ECO:0000256" key="1">
    <source>
        <dbReference type="ARBA" id="ARBA00006484"/>
    </source>
</evidence>
<dbReference type="EC" id="1.1.1.47" evidence="3"/>
<dbReference type="PANTHER" id="PTHR43477:SF1">
    <property type="entry name" value="DIHYDROANTICAPSIN 7-DEHYDROGENASE"/>
    <property type="match status" value="1"/>
</dbReference>
<name>A0ABZ2Y0H5_9RHOB</name>
<gene>
    <name evidence="3" type="ORF">QEZ52_21540</name>
</gene>
<dbReference type="PANTHER" id="PTHR43477">
    <property type="entry name" value="DIHYDROANTICAPSIN 7-DEHYDROGENASE"/>
    <property type="match status" value="1"/>
</dbReference>
<geneLocation type="plasmid" evidence="3 4">
    <name>unnamed4</name>
</geneLocation>
<dbReference type="SUPFAM" id="SSF51735">
    <property type="entry name" value="NAD(P)-binding Rossmann-fold domains"/>
    <property type="match status" value="1"/>
</dbReference>
<dbReference type="InterPro" id="IPR002347">
    <property type="entry name" value="SDR_fam"/>
</dbReference>
<keyword evidence="2 3" id="KW-0560">Oxidoreductase</keyword>
<evidence type="ECO:0000313" key="4">
    <source>
        <dbReference type="Proteomes" id="UP001623232"/>
    </source>
</evidence>
<evidence type="ECO:0000313" key="3">
    <source>
        <dbReference type="EMBL" id="WZK91149.1"/>
    </source>
</evidence>
<dbReference type="PRINTS" id="PR00080">
    <property type="entry name" value="SDRFAMILY"/>
</dbReference>
<dbReference type="RefSeq" id="WP_343211854.1">
    <property type="nucleotide sequence ID" value="NZ_CP123585.1"/>
</dbReference>
<dbReference type="CDD" id="cd05233">
    <property type="entry name" value="SDR_c"/>
    <property type="match status" value="1"/>
</dbReference>